<evidence type="ECO:0000313" key="3">
    <source>
        <dbReference type="EMBL" id="VFT88949.1"/>
    </source>
</evidence>
<dbReference type="EMBL" id="CAADRA010005360">
    <property type="protein sequence ID" value="VFT88949.1"/>
    <property type="molecule type" value="Genomic_DNA"/>
</dbReference>
<sequence>MTAAARTDSSLFAIYASAAVVAILVGLFVGWKKPQFMWPYIMFSCAATATIVIVVVSSPETLATLILILLLLIGLAVAFRGAQLPRVAVFVSAAVVLSFCVGVTLPVFPLFVTLSIASSVLVVLSTFLWTPLGLFFVGAASPIGVVDALYNVICQHHMSVFVAYATETMTIEMISVVAVAFVLALICGVVAMRNPDGLYRTQMTCATGAFIASFGCAGFISMTFDNLTIAAFVWTRFVVGAVLFLSSWYVQSTALLSELATPVEVALPTKETPSAPFGQQVLHLA</sequence>
<keyword evidence="1" id="KW-0472">Membrane</keyword>
<feature type="transmembrane region" description="Helical" evidence="1">
    <location>
        <begin position="62"/>
        <end position="80"/>
    </location>
</feature>
<dbReference type="Proteomes" id="UP000332933">
    <property type="component" value="Unassembled WGS sequence"/>
</dbReference>
<feature type="transmembrane region" description="Helical" evidence="1">
    <location>
        <begin position="12"/>
        <end position="31"/>
    </location>
</feature>
<feature type="transmembrane region" description="Helical" evidence="1">
    <location>
        <begin position="114"/>
        <end position="136"/>
    </location>
</feature>
<feature type="transmembrane region" description="Helical" evidence="1">
    <location>
        <begin position="38"/>
        <end position="56"/>
    </location>
</feature>
<name>A0A485KV90_9STRA</name>
<dbReference type="OrthoDB" id="76022at2759"/>
<dbReference type="EMBL" id="VJMH01005339">
    <property type="protein sequence ID" value="KAF0697207.1"/>
    <property type="molecule type" value="Genomic_DNA"/>
</dbReference>
<proteinExistence type="predicted"/>
<organism evidence="3 4">
    <name type="scientific">Aphanomyces stellatus</name>
    <dbReference type="NCBI Taxonomy" id="120398"/>
    <lineage>
        <taxon>Eukaryota</taxon>
        <taxon>Sar</taxon>
        <taxon>Stramenopiles</taxon>
        <taxon>Oomycota</taxon>
        <taxon>Saprolegniomycetes</taxon>
        <taxon>Saprolegniales</taxon>
        <taxon>Verrucalvaceae</taxon>
        <taxon>Aphanomyces</taxon>
    </lineage>
</organism>
<reference evidence="3 4" key="1">
    <citation type="submission" date="2019-03" db="EMBL/GenBank/DDBJ databases">
        <authorList>
            <person name="Gaulin E."/>
            <person name="Dumas B."/>
        </authorList>
    </citation>
    <scope>NUCLEOTIDE SEQUENCE [LARGE SCALE GENOMIC DNA]</scope>
    <source>
        <strain evidence="3">CBS 568.67</strain>
    </source>
</reference>
<accession>A0A485KV90</accession>
<feature type="transmembrane region" description="Helical" evidence="1">
    <location>
        <begin position="229"/>
        <end position="250"/>
    </location>
</feature>
<gene>
    <name evidence="3" type="primary">Aste57867_12094</name>
    <name evidence="2" type="ORF">As57867_012049</name>
    <name evidence="3" type="ORF">ASTE57867_12094</name>
</gene>
<feature type="transmembrane region" description="Helical" evidence="1">
    <location>
        <begin position="203"/>
        <end position="223"/>
    </location>
</feature>
<feature type="transmembrane region" description="Helical" evidence="1">
    <location>
        <begin position="87"/>
        <end position="108"/>
    </location>
</feature>
<reference evidence="2" key="2">
    <citation type="submission" date="2019-06" db="EMBL/GenBank/DDBJ databases">
        <title>Genomics analysis of Aphanomyces spp. identifies a new class of oomycete effector associated with host adaptation.</title>
        <authorList>
            <person name="Gaulin E."/>
        </authorList>
    </citation>
    <scope>NUCLEOTIDE SEQUENCE</scope>
    <source>
        <strain evidence="2">CBS 578.67</strain>
    </source>
</reference>
<feature type="transmembrane region" description="Helical" evidence="1">
    <location>
        <begin position="171"/>
        <end position="191"/>
    </location>
</feature>
<keyword evidence="1" id="KW-0812">Transmembrane</keyword>
<evidence type="ECO:0000256" key="1">
    <source>
        <dbReference type="SAM" id="Phobius"/>
    </source>
</evidence>
<evidence type="ECO:0000313" key="2">
    <source>
        <dbReference type="EMBL" id="KAF0697207.1"/>
    </source>
</evidence>
<dbReference type="AlphaFoldDB" id="A0A485KV90"/>
<keyword evidence="4" id="KW-1185">Reference proteome</keyword>
<keyword evidence="1" id="KW-1133">Transmembrane helix</keyword>
<protein>
    <submittedName>
        <fullName evidence="3">Aste57867_12094 protein</fullName>
    </submittedName>
</protein>
<evidence type="ECO:0000313" key="4">
    <source>
        <dbReference type="Proteomes" id="UP000332933"/>
    </source>
</evidence>